<feature type="compositionally biased region" description="Polar residues" evidence="1">
    <location>
        <begin position="1"/>
        <end position="12"/>
    </location>
</feature>
<evidence type="ECO:0000256" key="1">
    <source>
        <dbReference type="SAM" id="MobiDB-lite"/>
    </source>
</evidence>
<name>A0A0A9EKL6_ARUDO</name>
<protein>
    <submittedName>
        <fullName evidence="2">Uncharacterized protein</fullName>
    </submittedName>
</protein>
<dbReference type="EMBL" id="GBRH01197294">
    <property type="protein sequence ID" value="JAE00602.1"/>
    <property type="molecule type" value="Transcribed_RNA"/>
</dbReference>
<proteinExistence type="predicted"/>
<sequence>MQHNFEQKSGLNNRDKPYCLTGNIV</sequence>
<accession>A0A0A9EKL6</accession>
<organism evidence="2">
    <name type="scientific">Arundo donax</name>
    <name type="common">Giant reed</name>
    <name type="synonym">Donax arundinaceus</name>
    <dbReference type="NCBI Taxonomy" id="35708"/>
    <lineage>
        <taxon>Eukaryota</taxon>
        <taxon>Viridiplantae</taxon>
        <taxon>Streptophyta</taxon>
        <taxon>Embryophyta</taxon>
        <taxon>Tracheophyta</taxon>
        <taxon>Spermatophyta</taxon>
        <taxon>Magnoliopsida</taxon>
        <taxon>Liliopsida</taxon>
        <taxon>Poales</taxon>
        <taxon>Poaceae</taxon>
        <taxon>PACMAD clade</taxon>
        <taxon>Arundinoideae</taxon>
        <taxon>Arundineae</taxon>
        <taxon>Arundo</taxon>
    </lineage>
</organism>
<evidence type="ECO:0000313" key="2">
    <source>
        <dbReference type="EMBL" id="JAE00602.1"/>
    </source>
</evidence>
<feature type="region of interest" description="Disordered" evidence="1">
    <location>
        <begin position="1"/>
        <end position="25"/>
    </location>
</feature>
<reference evidence="2" key="2">
    <citation type="journal article" date="2015" name="Data Brief">
        <title>Shoot transcriptome of the giant reed, Arundo donax.</title>
        <authorList>
            <person name="Barrero R.A."/>
            <person name="Guerrero F.D."/>
            <person name="Moolhuijzen P."/>
            <person name="Goolsby J.A."/>
            <person name="Tidwell J."/>
            <person name="Bellgard S.E."/>
            <person name="Bellgard M.I."/>
        </authorList>
    </citation>
    <scope>NUCLEOTIDE SEQUENCE</scope>
    <source>
        <tissue evidence="2">Shoot tissue taken approximately 20 cm above the soil surface</tissue>
    </source>
</reference>
<reference evidence="2" key="1">
    <citation type="submission" date="2014-09" db="EMBL/GenBank/DDBJ databases">
        <authorList>
            <person name="Magalhaes I.L.F."/>
            <person name="Oliveira U."/>
            <person name="Santos F.R."/>
            <person name="Vidigal T.H.D.A."/>
            <person name="Brescovit A.D."/>
            <person name="Santos A.J."/>
        </authorList>
    </citation>
    <scope>NUCLEOTIDE SEQUENCE</scope>
    <source>
        <tissue evidence="2">Shoot tissue taken approximately 20 cm above the soil surface</tissue>
    </source>
</reference>
<dbReference type="AlphaFoldDB" id="A0A0A9EKL6"/>